<sequence>MRTIQLTSSLITFWSDVVFLEAALRATPETEALAAPVTEVLDDFPKILQRDLNTRRGVLQESARGSVADASLDTGIRQLFNGVLHLVGQNRKRAEFTTLFNEHIGAVVRHALRKQIDVADGLVGKLAVKIYPDDFRTRFVELLRPLVAHGRSVIEAQRQAEVGRVDGRIDVKAWKEEVNAIRLSVYAQLLTIASQTGRKRSWAEVFFLRSPTRKPAGSDEPDDIIDEDDDEDPPEPQT</sequence>
<dbReference type="RefSeq" id="WP_050432316.1">
    <property type="nucleotide sequence ID" value="NZ_CP012159.1"/>
</dbReference>
<name>A0A0K1EIF1_CHOCO</name>
<reference evidence="2 3" key="1">
    <citation type="submission" date="2015-07" db="EMBL/GenBank/DDBJ databases">
        <title>Genome analysis of myxobacterium Chondromyces crocatus Cm c5 reveals a high potential for natural compound synthesis and the genetic basis for the loss of fruiting body formation.</title>
        <authorList>
            <person name="Zaburannyi N."/>
            <person name="Bunk B."/>
            <person name="Maier J."/>
            <person name="Overmann J."/>
            <person name="Mueller R."/>
        </authorList>
    </citation>
    <scope>NUCLEOTIDE SEQUENCE [LARGE SCALE GENOMIC DNA]</scope>
    <source>
        <strain evidence="2 3">Cm c5</strain>
    </source>
</reference>
<dbReference type="OrthoDB" id="9833298at2"/>
<evidence type="ECO:0000256" key="1">
    <source>
        <dbReference type="SAM" id="MobiDB-lite"/>
    </source>
</evidence>
<proteinExistence type="predicted"/>
<feature type="compositionally biased region" description="Acidic residues" evidence="1">
    <location>
        <begin position="219"/>
        <end position="238"/>
    </location>
</feature>
<evidence type="ECO:0000313" key="3">
    <source>
        <dbReference type="Proteomes" id="UP000067626"/>
    </source>
</evidence>
<dbReference type="EMBL" id="CP012159">
    <property type="protein sequence ID" value="AKT40373.1"/>
    <property type="molecule type" value="Genomic_DNA"/>
</dbReference>
<dbReference type="KEGG" id="ccro:CMC5_045260"/>
<feature type="region of interest" description="Disordered" evidence="1">
    <location>
        <begin position="212"/>
        <end position="238"/>
    </location>
</feature>
<keyword evidence="3" id="KW-1185">Reference proteome</keyword>
<gene>
    <name evidence="2" type="ORF">CMC5_045260</name>
</gene>
<organism evidence="2 3">
    <name type="scientific">Chondromyces crocatus</name>
    <dbReference type="NCBI Taxonomy" id="52"/>
    <lineage>
        <taxon>Bacteria</taxon>
        <taxon>Pseudomonadati</taxon>
        <taxon>Myxococcota</taxon>
        <taxon>Polyangia</taxon>
        <taxon>Polyangiales</taxon>
        <taxon>Polyangiaceae</taxon>
        <taxon>Chondromyces</taxon>
    </lineage>
</organism>
<accession>A0A0K1EIF1</accession>
<evidence type="ECO:0000313" key="2">
    <source>
        <dbReference type="EMBL" id="AKT40373.1"/>
    </source>
</evidence>
<protein>
    <submittedName>
        <fullName evidence="2">Uncharacterized protein</fullName>
    </submittedName>
</protein>
<dbReference type="AlphaFoldDB" id="A0A0K1EIF1"/>
<dbReference type="Proteomes" id="UP000067626">
    <property type="component" value="Chromosome"/>
</dbReference>